<dbReference type="EMBL" id="FNLC01000002">
    <property type="protein sequence ID" value="SDQ93253.1"/>
    <property type="molecule type" value="Genomic_DNA"/>
</dbReference>
<organism evidence="7 8">
    <name type="scientific">Natronobacterium texcoconense</name>
    <dbReference type="NCBI Taxonomy" id="1095778"/>
    <lineage>
        <taxon>Archaea</taxon>
        <taxon>Methanobacteriati</taxon>
        <taxon>Methanobacteriota</taxon>
        <taxon>Stenosarchaea group</taxon>
        <taxon>Halobacteria</taxon>
        <taxon>Halobacteriales</taxon>
        <taxon>Natrialbaceae</taxon>
        <taxon>Natronobacterium</taxon>
    </lineage>
</organism>
<dbReference type="PROSITE" id="PS00600">
    <property type="entry name" value="AA_TRANSFER_CLASS_3"/>
    <property type="match status" value="1"/>
</dbReference>
<sequence>MDRETIEPTVETVPDERAKQWAEYHHQFAAPSTYVYEFVWDTSAEAVGPFCTDVDGNVLLDFTSHVAAAPLGYNNPALRKKLEEFDLVDPLKIAGQDFYVSAGGSPSDPDLPGPSQLMERLVDATDHYDMDRVFLSNSGAEAVENAIKICYASGGHRGFTTEGAFHGRTLGALSLNRSKSVHRKGFPEVPGIVSVPYPSTQEAYERRWLTDGPGGNVVADKLHPDQGVIDPEEVAYLILEPIQGEGGYRPAHPEFARDLEELRAEYDLHVIADEIQSGLGRTGEMWAVDHLDLTPDVISAGKGLRVGATISRSDVFPEEKGRLSSTWGAGDLIASMQGALTVDVIHEQNLLENARTRGEQLRSRLEDAVEDRSELVDVRGRGLMLAVEFDTKDRREAVVEAAFERGLLTLGCGHKTLRLLPPLDVTEREIDLALEVLLEAIDDVTSA</sequence>
<evidence type="ECO:0000256" key="1">
    <source>
        <dbReference type="ARBA" id="ARBA00001933"/>
    </source>
</evidence>
<evidence type="ECO:0000313" key="7">
    <source>
        <dbReference type="EMBL" id="SDQ93253.1"/>
    </source>
</evidence>
<dbReference type="Gene3D" id="3.90.1150.10">
    <property type="entry name" value="Aspartate Aminotransferase, domain 1"/>
    <property type="match status" value="1"/>
</dbReference>
<keyword evidence="3 7" id="KW-0032">Aminotransferase</keyword>
<dbReference type="InterPro" id="IPR015424">
    <property type="entry name" value="PyrdxlP-dep_Trfase"/>
</dbReference>
<evidence type="ECO:0000256" key="5">
    <source>
        <dbReference type="ARBA" id="ARBA00022898"/>
    </source>
</evidence>
<evidence type="ECO:0000313" key="8">
    <source>
        <dbReference type="Proteomes" id="UP000198848"/>
    </source>
</evidence>
<reference evidence="8" key="1">
    <citation type="submission" date="2016-10" db="EMBL/GenBank/DDBJ databases">
        <authorList>
            <person name="Varghese N."/>
            <person name="Submissions S."/>
        </authorList>
    </citation>
    <scope>NUCLEOTIDE SEQUENCE [LARGE SCALE GENOMIC DNA]</scope>
    <source>
        <strain evidence="8">DSM 24767</strain>
    </source>
</reference>
<comment type="similarity">
    <text evidence="2 6">Belongs to the class-III pyridoxal-phosphate-dependent aminotransferase family.</text>
</comment>
<dbReference type="GO" id="GO:0030170">
    <property type="term" value="F:pyridoxal phosphate binding"/>
    <property type="evidence" value="ECO:0007669"/>
    <property type="project" value="InterPro"/>
</dbReference>
<proteinExistence type="inferred from homology"/>
<dbReference type="CDD" id="cd00610">
    <property type="entry name" value="OAT_like"/>
    <property type="match status" value="1"/>
</dbReference>
<dbReference type="Gene3D" id="3.40.640.10">
    <property type="entry name" value="Type I PLP-dependent aspartate aminotransferase-like (Major domain)"/>
    <property type="match status" value="1"/>
</dbReference>
<dbReference type="PANTHER" id="PTHR43206">
    <property type="entry name" value="AMINOTRANSFERASE"/>
    <property type="match status" value="1"/>
</dbReference>
<dbReference type="SUPFAM" id="SSF53383">
    <property type="entry name" value="PLP-dependent transferases"/>
    <property type="match status" value="1"/>
</dbReference>
<dbReference type="GO" id="GO:0008483">
    <property type="term" value="F:transaminase activity"/>
    <property type="evidence" value="ECO:0007669"/>
    <property type="project" value="UniProtKB-KW"/>
</dbReference>
<evidence type="ECO:0000256" key="4">
    <source>
        <dbReference type="ARBA" id="ARBA00022679"/>
    </source>
</evidence>
<evidence type="ECO:0000256" key="6">
    <source>
        <dbReference type="RuleBase" id="RU003560"/>
    </source>
</evidence>
<gene>
    <name evidence="7" type="ORF">SAMN04489842_1732</name>
</gene>
<name>A0A1H1EX69_NATTX</name>
<keyword evidence="8" id="KW-1185">Reference proteome</keyword>
<comment type="cofactor">
    <cofactor evidence="1">
        <name>pyridoxal 5'-phosphate</name>
        <dbReference type="ChEBI" id="CHEBI:597326"/>
    </cofactor>
</comment>
<dbReference type="STRING" id="1095778.SAMN04489842_1732"/>
<dbReference type="InterPro" id="IPR015422">
    <property type="entry name" value="PyrdxlP-dep_Trfase_small"/>
</dbReference>
<dbReference type="Pfam" id="PF00202">
    <property type="entry name" value="Aminotran_3"/>
    <property type="match status" value="1"/>
</dbReference>
<dbReference type="OrthoDB" id="7184at2157"/>
<dbReference type="GO" id="GO:0009450">
    <property type="term" value="P:gamma-aminobutyric acid catabolic process"/>
    <property type="evidence" value="ECO:0007669"/>
    <property type="project" value="TreeGrafter"/>
</dbReference>
<evidence type="ECO:0000256" key="2">
    <source>
        <dbReference type="ARBA" id="ARBA00008954"/>
    </source>
</evidence>
<keyword evidence="5 6" id="KW-0663">Pyridoxal phosphate</keyword>
<dbReference type="Proteomes" id="UP000198848">
    <property type="component" value="Unassembled WGS sequence"/>
</dbReference>
<dbReference type="PANTHER" id="PTHR43206:SF2">
    <property type="entry name" value="4-AMINOBUTYRATE AMINOTRANSFERASE GABT"/>
    <property type="match status" value="1"/>
</dbReference>
<accession>A0A1H1EX69</accession>
<dbReference type="RefSeq" id="WP_090380350.1">
    <property type="nucleotide sequence ID" value="NZ_FNLC01000002.1"/>
</dbReference>
<dbReference type="InterPro" id="IPR005814">
    <property type="entry name" value="Aminotrans_3"/>
</dbReference>
<protein>
    <submittedName>
        <fullName evidence="7">4-aminobutyrate aminotransferase</fullName>
    </submittedName>
</protein>
<dbReference type="AlphaFoldDB" id="A0A1H1EX69"/>
<dbReference type="PIRSF" id="PIRSF000521">
    <property type="entry name" value="Transaminase_4ab_Lys_Orn"/>
    <property type="match status" value="1"/>
</dbReference>
<dbReference type="InterPro" id="IPR049704">
    <property type="entry name" value="Aminotrans_3_PPA_site"/>
</dbReference>
<keyword evidence="4 7" id="KW-0808">Transferase</keyword>
<evidence type="ECO:0000256" key="3">
    <source>
        <dbReference type="ARBA" id="ARBA00022576"/>
    </source>
</evidence>
<dbReference type="InterPro" id="IPR015421">
    <property type="entry name" value="PyrdxlP-dep_Trfase_major"/>
</dbReference>